<protein>
    <submittedName>
        <fullName evidence="2">Uncharacterized protein</fullName>
    </submittedName>
</protein>
<gene>
    <name evidence="2" type="ORF">ACFSCX_16700</name>
</gene>
<evidence type="ECO:0000313" key="3">
    <source>
        <dbReference type="Proteomes" id="UP001597214"/>
    </source>
</evidence>
<organism evidence="2 3">
    <name type="scientific">Bacillus salitolerans</name>
    <dbReference type="NCBI Taxonomy" id="1437434"/>
    <lineage>
        <taxon>Bacteria</taxon>
        <taxon>Bacillati</taxon>
        <taxon>Bacillota</taxon>
        <taxon>Bacilli</taxon>
        <taxon>Bacillales</taxon>
        <taxon>Bacillaceae</taxon>
        <taxon>Bacillus</taxon>
    </lineage>
</organism>
<dbReference type="EMBL" id="JBHUEM010000039">
    <property type="protein sequence ID" value="MFD1738168.1"/>
    <property type="molecule type" value="Genomic_DNA"/>
</dbReference>
<keyword evidence="3" id="KW-1185">Reference proteome</keyword>
<reference evidence="3" key="1">
    <citation type="journal article" date="2019" name="Int. J. Syst. Evol. Microbiol.">
        <title>The Global Catalogue of Microorganisms (GCM) 10K type strain sequencing project: providing services to taxonomists for standard genome sequencing and annotation.</title>
        <authorList>
            <consortium name="The Broad Institute Genomics Platform"/>
            <consortium name="The Broad Institute Genome Sequencing Center for Infectious Disease"/>
            <person name="Wu L."/>
            <person name="Ma J."/>
        </authorList>
    </citation>
    <scope>NUCLEOTIDE SEQUENCE [LARGE SCALE GENOMIC DNA]</scope>
    <source>
        <strain evidence="3">CCUG 49339</strain>
    </source>
</reference>
<sequence length="61" mass="6919">MGIKRNLIYLVTLVFLTIAIYFIVDSISFKGVLDQFEPVCILLSLIASHLITTKILEQVNH</sequence>
<name>A0ABW4LSX3_9BACI</name>
<keyword evidence="1" id="KW-0812">Transmembrane</keyword>
<proteinExistence type="predicted"/>
<accession>A0ABW4LSX3</accession>
<keyword evidence="1" id="KW-1133">Transmembrane helix</keyword>
<evidence type="ECO:0000313" key="2">
    <source>
        <dbReference type="EMBL" id="MFD1738168.1"/>
    </source>
</evidence>
<evidence type="ECO:0000256" key="1">
    <source>
        <dbReference type="SAM" id="Phobius"/>
    </source>
</evidence>
<dbReference type="RefSeq" id="WP_377929382.1">
    <property type="nucleotide sequence ID" value="NZ_JBHUEM010000039.1"/>
</dbReference>
<dbReference type="Proteomes" id="UP001597214">
    <property type="component" value="Unassembled WGS sequence"/>
</dbReference>
<feature type="transmembrane region" description="Helical" evidence="1">
    <location>
        <begin position="7"/>
        <end position="24"/>
    </location>
</feature>
<comment type="caution">
    <text evidence="2">The sequence shown here is derived from an EMBL/GenBank/DDBJ whole genome shotgun (WGS) entry which is preliminary data.</text>
</comment>
<keyword evidence="1" id="KW-0472">Membrane</keyword>